<comment type="caution">
    <text evidence="9">The sequence shown here is derived from an EMBL/GenBank/DDBJ whole genome shotgun (WGS) entry which is preliminary data.</text>
</comment>
<dbReference type="Proteomes" id="UP000613193">
    <property type="component" value="Unassembled WGS sequence"/>
</dbReference>
<evidence type="ECO:0000256" key="4">
    <source>
        <dbReference type="ARBA" id="ARBA00022692"/>
    </source>
</evidence>
<keyword evidence="5 8" id="KW-1133">Transmembrane helix</keyword>
<evidence type="ECO:0000313" key="10">
    <source>
        <dbReference type="Proteomes" id="UP000613193"/>
    </source>
</evidence>
<dbReference type="EMBL" id="JAEHFW010000003">
    <property type="protein sequence ID" value="MBK0380775.1"/>
    <property type="molecule type" value="Genomic_DNA"/>
</dbReference>
<accession>A0A934PWN3</accession>
<proteinExistence type="inferred from homology"/>
<evidence type="ECO:0000256" key="6">
    <source>
        <dbReference type="ARBA" id="ARBA00023136"/>
    </source>
</evidence>
<name>A0A934PWN3_9SPHI</name>
<dbReference type="PANTHER" id="PTHR30558:SF7">
    <property type="entry name" value="TOL-PAL SYSTEM PROTEIN TOLR"/>
    <property type="match status" value="1"/>
</dbReference>
<dbReference type="InterPro" id="IPR003400">
    <property type="entry name" value="ExbD"/>
</dbReference>
<dbReference type="PANTHER" id="PTHR30558">
    <property type="entry name" value="EXBD MEMBRANE COMPONENT OF PMF-DRIVEN MACROMOLECULE IMPORT SYSTEM"/>
    <property type="match status" value="1"/>
</dbReference>
<sequence>MNLRKRQRGAAAEVHTSAMNDIMFFLMLFFLIASTVTNPNVIKLMLPKSSSGQSVSKKTITVSVTKDLKYYVDKKEVAIDNLQNTLSGYKSLATELTIILYVDRTVAIQDVVQVMDIAQKLNIKLVLATEPKG</sequence>
<dbReference type="AlphaFoldDB" id="A0A934PWN3"/>
<gene>
    <name evidence="9" type="ORF">I5M19_15735</name>
</gene>
<dbReference type="GO" id="GO:0005886">
    <property type="term" value="C:plasma membrane"/>
    <property type="evidence" value="ECO:0007669"/>
    <property type="project" value="UniProtKB-SubCell"/>
</dbReference>
<evidence type="ECO:0000256" key="5">
    <source>
        <dbReference type="ARBA" id="ARBA00022989"/>
    </source>
</evidence>
<evidence type="ECO:0000256" key="3">
    <source>
        <dbReference type="ARBA" id="ARBA00022475"/>
    </source>
</evidence>
<keyword evidence="3" id="KW-1003">Cell membrane</keyword>
<reference evidence="9" key="1">
    <citation type="submission" date="2020-12" db="EMBL/GenBank/DDBJ databases">
        <title>Bacterial novel species Mucilaginibacter sp. SD-g isolated from soil.</title>
        <authorList>
            <person name="Jung H.-Y."/>
        </authorList>
    </citation>
    <scope>NUCLEOTIDE SEQUENCE</scope>
    <source>
        <strain evidence="9">SD-g</strain>
    </source>
</reference>
<dbReference type="GO" id="GO:0015031">
    <property type="term" value="P:protein transport"/>
    <property type="evidence" value="ECO:0007669"/>
    <property type="project" value="UniProtKB-KW"/>
</dbReference>
<keyword evidence="7" id="KW-0813">Transport</keyword>
<keyword evidence="6 8" id="KW-0472">Membrane</keyword>
<comment type="subcellular location">
    <subcellularLocation>
        <location evidence="1">Cell membrane</location>
        <topology evidence="1">Single-pass membrane protein</topology>
    </subcellularLocation>
    <subcellularLocation>
        <location evidence="7">Cell membrane</location>
        <topology evidence="7">Single-pass type II membrane protein</topology>
    </subcellularLocation>
</comment>
<evidence type="ECO:0000256" key="7">
    <source>
        <dbReference type="RuleBase" id="RU003879"/>
    </source>
</evidence>
<dbReference type="GO" id="GO:0022857">
    <property type="term" value="F:transmembrane transporter activity"/>
    <property type="evidence" value="ECO:0007669"/>
    <property type="project" value="InterPro"/>
</dbReference>
<dbReference type="Pfam" id="PF02472">
    <property type="entry name" value="ExbD"/>
    <property type="match status" value="1"/>
</dbReference>
<keyword evidence="4 7" id="KW-0812">Transmembrane</keyword>
<organism evidence="9 10">
    <name type="scientific">Mucilaginibacter segetis</name>
    <dbReference type="NCBI Taxonomy" id="2793071"/>
    <lineage>
        <taxon>Bacteria</taxon>
        <taxon>Pseudomonadati</taxon>
        <taxon>Bacteroidota</taxon>
        <taxon>Sphingobacteriia</taxon>
        <taxon>Sphingobacteriales</taxon>
        <taxon>Sphingobacteriaceae</taxon>
        <taxon>Mucilaginibacter</taxon>
    </lineage>
</organism>
<keyword evidence="10" id="KW-1185">Reference proteome</keyword>
<keyword evidence="7" id="KW-0653">Protein transport</keyword>
<feature type="transmembrane region" description="Helical" evidence="8">
    <location>
        <begin position="22"/>
        <end position="42"/>
    </location>
</feature>
<evidence type="ECO:0000256" key="2">
    <source>
        <dbReference type="ARBA" id="ARBA00005811"/>
    </source>
</evidence>
<protein>
    <submittedName>
        <fullName evidence="9">Biopolymer transporter ExbD</fullName>
    </submittedName>
</protein>
<evidence type="ECO:0000256" key="8">
    <source>
        <dbReference type="SAM" id="Phobius"/>
    </source>
</evidence>
<comment type="similarity">
    <text evidence="2 7">Belongs to the ExbD/TolR family.</text>
</comment>
<evidence type="ECO:0000313" key="9">
    <source>
        <dbReference type="EMBL" id="MBK0380775.1"/>
    </source>
</evidence>
<evidence type="ECO:0000256" key="1">
    <source>
        <dbReference type="ARBA" id="ARBA00004162"/>
    </source>
</evidence>
<dbReference type="Gene3D" id="3.30.420.270">
    <property type="match status" value="1"/>
</dbReference>
<dbReference type="RefSeq" id="WP_200067313.1">
    <property type="nucleotide sequence ID" value="NZ_JAEHFW010000003.1"/>
</dbReference>